<dbReference type="Gene3D" id="3.10.20.310">
    <property type="entry name" value="membrane protein fhac"/>
    <property type="match status" value="3"/>
</dbReference>
<feature type="domain" description="POTRA" evidence="6">
    <location>
        <begin position="126"/>
        <end position="201"/>
    </location>
</feature>
<keyword evidence="4" id="KW-0472">Membrane</keyword>
<comment type="subcellular location">
    <subcellularLocation>
        <location evidence="1">Membrane</location>
    </subcellularLocation>
</comment>
<dbReference type="PANTHER" id="PTHR12815:SF18">
    <property type="entry name" value="SORTING AND ASSEMBLY MACHINERY COMPONENT 50 HOMOLOG"/>
    <property type="match status" value="1"/>
</dbReference>
<keyword evidence="3" id="KW-0812">Transmembrane</keyword>
<dbReference type="PROSITE" id="PS51779">
    <property type="entry name" value="POTRA"/>
    <property type="match status" value="3"/>
</dbReference>
<dbReference type="AlphaFoldDB" id="A0A832I399"/>
<dbReference type="InterPro" id="IPR039910">
    <property type="entry name" value="D15-like"/>
</dbReference>
<evidence type="ECO:0000313" key="7">
    <source>
        <dbReference type="EMBL" id="HGZ42941.1"/>
    </source>
</evidence>
<keyword evidence="5" id="KW-0732">Signal</keyword>
<feature type="domain" description="POTRA" evidence="6">
    <location>
        <begin position="37"/>
        <end position="123"/>
    </location>
</feature>
<evidence type="ECO:0000256" key="4">
    <source>
        <dbReference type="ARBA" id="ARBA00023136"/>
    </source>
</evidence>
<dbReference type="InterPro" id="IPR034746">
    <property type="entry name" value="POTRA"/>
</dbReference>
<dbReference type="InterPro" id="IPR010827">
    <property type="entry name" value="BamA/TamA_POTRA"/>
</dbReference>
<feature type="domain" description="POTRA" evidence="6">
    <location>
        <begin position="204"/>
        <end position="279"/>
    </location>
</feature>
<evidence type="ECO:0000256" key="3">
    <source>
        <dbReference type="ARBA" id="ARBA00022692"/>
    </source>
</evidence>
<accession>A0A832I399</accession>
<name>A0A832I399_UNCEI</name>
<gene>
    <name evidence="7" type="ORF">ENR23_05845</name>
</gene>
<dbReference type="EMBL" id="DSQF01000012">
    <property type="protein sequence ID" value="HGZ42941.1"/>
    <property type="molecule type" value="Genomic_DNA"/>
</dbReference>
<evidence type="ECO:0000256" key="5">
    <source>
        <dbReference type="SAM" id="SignalP"/>
    </source>
</evidence>
<feature type="signal peptide" evidence="5">
    <location>
        <begin position="1"/>
        <end position="28"/>
    </location>
</feature>
<evidence type="ECO:0000256" key="1">
    <source>
        <dbReference type="ARBA" id="ARBA00004370"/>
    </source>
</evidence>
<dbReference type="Pfam" id="PF07244">
    <property type="entry name" value="POTRA"/>
    <property type="match status" value="3"/>
</dbReference>
<keyword evidence="2" id="KW-1134">Transmembrane beta strand</keyword>
<comment type="caution">
    <text evidence="7">The sequence shown here is derived from an EMBL/GenBank/DDBJ whole genome shotgun (WGS) entry which is preliminary data.</text>
</comment>
<reference evidence="7" key="1">
    <citation type="journal article" date="2020" name="mSystems">
        <title>Genome- and Community-Level Interaction Insights into Carbon Utilization and Element Cycling Functions of Hydrothermarchaeota in Hydrothermal Sediment.</title>
        <authorList>
            <person name="Zhou Z."/>
            <person name="Liu Y."/>
            <person name="Xu W."/>
            <person name="Pan J."/>
            <person name="Luo Z.H."/>
            <person name="Li M."/>
        </authorList>
    </citation>
    <scope>NUCLEOTIDE SEQUENCE [LARGE SCALE GENOMIC DNA]</scope>
    <source>
        <strain evidence="7">SpSt-381</strain>
    </source>
</reference>
<dbReference type="PANTHER" id="PTHR12815">
    <property type="entry name" value="SORTING AND ASSEMBLY MACHINERY SAMM50 PROTEIN FAMILY MEMBER"/>
    <property type="match status" value="1"/>
</dbReference>
<evidence type="ECO:0000256" key="2">
    <source>
        <dbReference type="ARBA" id="ARBA00022452"/>
    </source>
</evidence>
<protein>
    <recommendedName>
        <fullName evidence="6">POTRA domain-containing protein</fullName>
    </recommendedName>
</protein>
<dbReference type="Pfam" id="PF01103">
    <property type="entry name" value="Omp85"/>
    <property type="match status" value="1"/>
</dbReference>
<sequence length="646" mass="71037">MLHRPDARRVAAAALAALALAALRSAGAQEGFPAELKTVARVDLEGRRRVSAAEIRAVLKTRAGGRWPWSARVPLRLDFVRADTASIAAVYRRHGHLDARVAFRIEPRRDPSEARVVFAISEGARSAIRSVSFSGVTAYPERELRRRLYARPGRAFNPSYLAVDTLRIAAAYQDRGYLPSVSAAAARESLAVDVRYDVAEGRLYRFGEVAVSAPGGGRVAERYVRRELLVRPGDVFRQPRIERSIERLYESGLFSQVQATPRPDSGRGVVDVELRVRERAARWVDLGVGSGTAERFRSTVQWGNRNLGRRALQGAVGGRAALDGNARFLLARGEASLLEPWLVGTRTRGLLTASLERRDNREDPRWLIRQRFRGVSMAAERQLGRFARLTLAQENAWVRQSLELLDPALSGATRDSIEGVAVPRYTTHRVRLAVERDLRDSPFLTTRGSIQNLVFEVAGGPLRGTSSFSKGEFVSSWYTPLRGNAVLAARVRAGAIDPFGRPPAFTPSAGVDPQVARVPLEDRFRIGGVNSIRGYNDNAIPAGGGLALLQANVELRLPVAGPLGLEFYVDAGNAWARFEQIRAEAFLPEVSHVALDDADVRYVFGLGPRLDLPIGPVRLDFTWSLRPTRDRAALVAEPQFAIGPSF</sequence>
<evidence type="ECO:0000259" key="6">
    <source>
        <dbReference type="PROSITE" id="PS51779"/>
    </source>
</evidence>
<feature type="chain" id="PRO_5032940452" description="POTRA domain-containing protein" evidence="5">
    <location>
        <begin position="29"/>
        <end position="646"/>
    </location>
</feature>
<dbReference type="InterPro" id="IPR000184">
    <property type="entry name" value="Bac_surfAg_D15"/>
</dbReference>
<dbReference type="GO" id="GO:0019867">
    <property type="term" value="C:outer membrane"/>
    <property type="evidence" value="ECO:0007669"/>
    <property type="project" value="InterPro"/>
</dbReference>
<dbReference type="Gene3D" id="2.40.160.50">
    <property type="entry name" value="membrane protein fhac: a member of the omp85/tpsb transporter family"/>
    <property type="match status" value="1"/>
</dbReference>
<organism evidence="7">
    <name type="scientific">Eiseniibacteriota bacterium</name>
    <dbReference type="NCBI Taxonomy" id="2212470"/>
    <lineage>
        <taxon>Bacteria</taxon>
        <taxon>Candidatus Eiseniibacteriota</taxon>
    </lineage>
</organism>
<proteinExistence type="predicted"/>